<feature type="compositionally biased region" description="Basic and acidic residues" evidence="1">
    <location>
        <begin position="47"/>
        <end position="57"/>
    </location>
</feature>
<accession>A0A225USU9</accession>
<dbReference type="OrthoDB" id="124899at2759"/>
<name>A0A225USU9_9STRA</name>
<evidence type="ECO:0000313" key="3">
    <source>
        <dbReference type="EMBL" id="OWY95998.1"/>
    </source>
</evidence>
<feature type="compositionally biased region" description="Acidic residues" evidence="1">
    <location>
        <begin position="7"/>
        <end position="18"/>
    </location>
</feature>
<proteinExistence type="predicted"/>
<keyword evidence="4" id="KW-1185">Reference proteome</keyword>
<dbReference type="EMBL" id="NBNE01012212">
    <property type="protein sequence ID" value="OWY95998.1"/>
    <property type="molecule type" value="Genomic_DNA"/>
</dbReference>
<dbReference type="Proteomes" id="UP000198211">
    <property type="component" value="Unassembled WGS sequence"/>
</dbReference>
<gene>
    <name evidence="3" type="ORF">PHMEG_00033849</name>
</gene>
<dbReference type="Pfam" id="PF21056">
    <property type="entry name" value="ZSWIM1-3_RNaseH-like"/>
    <property type="match status" value="1"/>
</dbReference>
<dbReference type="STRING" id="4795.A0A225USU9"/>
<feature type="region of interest" description="Disordered" evidence="1">
    <location>
        <begin position="76"/>
        <end position="107"/>
    </location>
</feature>
<organism evidence="3 4">
    <name type="scientific">Phytophthora megakarya</name>
    <dbReference type="NCBI Taxonomy" id="4795"/>
    <lineage>
        <taxon>Eukaryota</taxon>
        <taxon>Sar</taxon>
        <taxon>Stramenopiles</taxon>
        <taxon>Oomycota</taxon>
        <taxon>Peronosporomycetes</taxon>
        <taxon>Peronosporales</taxon>
        <taxon>Peronosporaceae</taxon>
        <taxon>Phytophthora</taxon>
    </lineage>
</organism>
<protein>
    <recommendedName>
        <fullName evidence="2">ZSWIM1/3 RNaseH-like domain-containing protein</fullName>
    </recommendedName>
</protein>
<feature type="compositionally biased region" description="Acidic residues" evidence="1">
    <location>
        <begin position="26"/>
        <end position="44"/>
    </location>
</feature>
<feature type="region of interest" description="Disordered" evidence="1">
    <location>
        <begin position="1"/>
        <end position="62"/>
    </location>
</feature>
<feature type="non-terminal residue" evidence="3">
    <location>
        <position position="472"/>
    </location>
</feature>
<comment type="caution">
    <text evidence="3">The sequence shown here is derived from an EMBL/GenBank/DDBJ whole genome shotgun (WGS) entry which is preliminary data.</text>
</comment>
<dbReference type="InterPro" id="IPR048324">
    <property type="entry name" value="ZSWIM1-3_RNaseH-like"/>
</dbReference>
<dbReference type="AlphaFoldDB" id="A0A225USU9"/>
<sequence>MLGASSGEDDEDTSDNWDAEGAYDGAFEDDAADLDDRQDEDYAPDLDIIRPAKESRKGMARNTRVSRRRILFENSGADSSCENDKATPISSVQGKQSEASAKPQNQGEEVVDRLLGMNTIVPDNDAAFLKGFPDRWRSWEFFHEQFDIFTASTYQRIPVRSTTSVEKRNKQILGGNKSVKTITVDWKVYSKTLKCTHGIKQQKRGDGQCQHNVIRFTGCTAQVNATLQMPHALSVLREFIHQEEGNSASFFVEEATEVAQVVVFQSARMKRLFQAFPEVVLVDTTHDTHANQYKLFSFMMTDFFGKGQYVQHAWVKAETKEHLRLAIMCFQENNPFWTKVKVFVTDKAFHEKAVLAEAFPESRQLLCLFHVVAWLEKQAAKLSTGTALEKEKLKAALSALVYSTSQRQYDEDKHYLLKVLKNNEDHELYRFFMVNWDVRKEEWALFERGNVPHWGNHTNNRLESKWGKIKQI</sequence>
<dbReference type="PANTHER" id="PTHR31569:SF4">
    <property type="entry name" value="SWIM-TYPE DOMAIN-CONTAINING PROTEIN"/>
    <property type="match status" value="1"/>
</dbReference>
<evidence type="ECO:0000256" key="1">
    <source>
        <dbReference type="SAM" id="MobiDB-lite"/>
    </source>
</evidence>
<dbReference type="PANTHER" id="PTHR31569">
    <property type="entry name" value="SWIM-TYPE DOMAIN-CONTAINING PROTEIN"/>
    <property type="match status" value="1"/>
</dbReference>
<feature type="domain" description="ZSWIM1/3 RNaseH-like" evidence="2">
    <location>
        <begin position="237"/>
        <end position="365"/>
    </location>
</feature>
<evidence type="ECO:0000313" key="4">
    <source>
        <dbReference type="Proteomes" id="UP000198211"/>
    </source>
</evidence>
<dbReference type="InterPro" id="IPR052579">
    <property type="entry name" value="Zinc_finger_SWIM"/>
</dbReference>
<evidence type="ECO:0000259" key="2">
    <source>
        <dbReference type="Pfam" id="PF21056"/>
    </source>
</evidence>
<feature type="compositionally biased region" description="Polar residues" evidence="1">
    <location>
        <begin position="88"/>
        <end position="107"/>
    </location>
</feature>
<reference evidence="4" key="1">
    <citation type="submission" date="2017-03" db="EMBL/GenBank/DDBJ databases">
        <title>Phytopthora megakarya and P. palmivora, two closely related causual agents of cacao black pod achieved similar genome size and gene model numbers by different mechanisms.</title>
        <authorList>
            <person name="Ali S."/>
            <person name="Shao J."/>
            <person name="Larry D.J."/>
            <person name="Kronmiller B."/>
            <person name="Shen D."/>
            <person name="Strem M.D."/>
            <person name="Melnick R.L."/>
            <person name="Guiltinan M.J."/>
            <person name="Tyler B.M."/>
            <person name="Meinhardt L.W."/>
            <person name="Bailey B.A."/>
        </authorList>
    </citation>
    <scope>NUCLEOTIDE SEQUENCE [LARGE SCALE GENOMIC DNA]</scope>
    <source>
        <strain evidence="4">zdho120</strain>
    </source>
</reference>